<feature type="region of interest" description="Disordered" evidence="2">
    <location>
        <begin position="1"/>
        <end position="24"/>
    </location>
</feature>
<gene>
    <name evidence="4" type="ORF">IDM40_25065</name>
</gene>
<evidence type="ECO:0000256" key="2">
    <source>
        <dbReference type="SAM" id="MobiDB-lite"/>
    </source>
</evidence>
<dbReference type="Pfam" id="PF01243">
    <property type="entry name" value="PNPOx_N"/>
    <property type="match status" value="1"/>
</dbReference>
<feature type="domain" description="Pyridoxamine 5'-phosphate oxidase N-terminal" evidence="3">
    <location>
        <begin position="28"/>
        <end position="155"/>
    </location>
</feature>
<dbReference type="InterPro" id="IPR012349">
    <property type="entry name" value="Split_barrel_FMN-bd"/>
</dbReference>
<dbReference type="InterPro" id="IPR011576">
    <property type="entry name" value="Pyridox_Oxase_N"/>
</dbReference>
<protein>
    <submittedName>
        <fullName evidence="4">Pyridoxamine 5'-phosphate oxidase family protein</fullName>
    </submittedName>
</protein>
<dbReference type="RefSeq" id="WP_193124535.1">
    <property type="nucleotide sequence ID" value="NZ_JADBGI010000031.1"/>
</dbReference>
<sequence length="174" mass="19265">MSAAVPTPPTPELHPDYSDPSADPTPWAAVVEAVQRAEIFWLTTVRRDGRPHVTPLPAIWLDGVLYFCTGAEEQKAVNLAAEDRCILTTGSDRFRSGLDVVVEGTAARVTEEPLLRRLADLWLEKLDWPWVVADGAFQHETGGAALVFGLTPHKVLAFSKGDPFAQTRFRFQER</sequence>
<proteinExistence type="predicted"/>
<dbReference type="Proteomes" id="UP000806528">
    <property type="component" value="Unassembled WGS sequence"/>
</dbReference>
<evidence type="ECO:0000256" key="1">
    <source>
        <dbReference type="ARBA" id="ARBA00023002"/>
    </source>
</evidence>
<evidence type="ECO:0000313" key="5">
    <source>
        <dbReference type="Proteomes" id="UP000806528"/>
    </source>
</evidence>
<evidence type="ECO:0000313" key="4">
    <source>
        <dbReference type="EMBL" id="MBE3001941.1"/>
    </source>
</evidence>
<dbReference type="Gene3D" id="2.30.110.10">
    <property type="entry name" value="Electron Transport, Fmn-binding Protein, Chain A"/>
    <property type="match status" value="1"/>
</dbReference>
<organism evidence="4 5">
    <name type="scientific">Nocardiopsis coralli</name>
    <dbReference type="NCBI Taxonomy" id="2772213"/>
    <lineage>
        <taxon>Bacteria</taxon>
        <taxon>Bacillati</taxon>
        <taxon>Actinomycetota</taxon>
        <taxon>Actinomycetes</taxon>
        <taxon>Streptosporangiales</taxon>
        <taxon>Nocardiopsidaceae</taxon>
        <taxon>Nocardiopsis</taxon>
    </lineage>
</organism>
<accession>A0ABR9PDP7</accession>
<dbReference type="EMBL" id="JADBGI010000031">
    <property type="protein sequence ID" value="MBE3001941.1"/>
    <property type="molecule type" value="Genomic_DNA"/>
</dbReference>
<dbReference type="PANTHER" id="PTHR35176">
    <property type="entry name" value="HEME OXYGENASE HI_0854-RELATED"/>
    <property type="match status" value="1"/>
</dbReference>
<reference evidence="4 5" key="1">
    <citation type="submission" date="2020-09" db="EMBL/GenBank/DDBJ databases">
        <title>Diversity and distribution of actinomycetes associated with coral in the coast of Hainan.</title>
        <authorList>
            <person name="Li F."/>
        </authorList>
    </citation>
    <scope>NUCLEOTIDE SEQUENCE [LARGE SCALE GENOMIC DNA]</scope>
    <source>
        <strain evidence="4 5">HNM0947</strain>
    </source>
</reference>
<evidence type="ECO:0000259" key="3">
    <source>
        <dbReference type="Pfam" id="PF01243"/>
    </source>
</evidence>
<comment type="caution">
    <text evidence="4">The sequence shown here is derived from an EMBL/GenBank/DDBJ whole genome shotgun (WGS) entry which is preliminary data.</text>
</comment>
<dbReference type="InterPro" id="IPR052019">
    <property type="entry name" value="F420H2_bilvrd_red/Heme_oxyg"/>
</dbReference>
<keyword evidence="1" id="KW-0560">Oxidoreductase</keyword>
<dbReference type="SUPFAM" id="SSF50475">
    <property type="entry name" value="FMN-binding split barrel"/>
    <property type="match status" value="1"/>
</dbReference>
<feature type="compositionally biased region" description="Pro residues" evidence="2">
    <location>
        <begin position="1"/>
        <end position="12"/>
    </location>
</feature>
<dbReference type="PANTHER" id="PTHR35176:SF4">
    <property type="entry name" value="PYRIDOXAMINE 5'-PHOSPHATE OXIDASE-RELATED FMN-BINDING"/>
    <property type="match status" value="1"/>
</dbReference>
<name>A0ABR9PDP7_9ACTN</name>
<keyword evidence="5" id="KW-1185">Reference proteome</keyword>